<dbReference type="FunFam" id="2.40.10.10:FF:000028">
    <property type="entry name" value="Serine protease easter"/>
    <property type="match status" value="1"/>
</dbReference>
<keyword evidence="12" id="KW-0964">Secreted</keyword>
<dbReference type="GO" id="GO:0004252">
    <property type="term" value="F:serine-type endopeptidase activity"/>
    <property type="evidence" value="ECO:0007669"/>
    <property type="project" value="UniProtKB-UniRule"/>
</dbReference>
<keyword evidence="15" id="KW-1185">Reference proteome</keyword>
<dbReference type="PROSITE" id="PS00135">
    <property type="entry name" value="TRYPSIN_SER"/>
    <property type="match status" value="1"/>
</dbReference>
<evidence type="ECO:0000313" key="16">
    <source>
        <dbReference type="RefSeq" id="XP_016977936.1"/>
    </source>
</evidence>
<dbReference type="InterPro" id="IPR001254">
    <property type="entry name" value="Trypsin_dom"/>
</dbReference>
<reference evidence="15" key="1">
    <citation type="journal article" date="2021" name="Elife">
        <title>Highly contiguous assemblies of 101 drosophilid genomes.</title>
        <authorList>
            <person name="Kim B.Y."/>
            <person name="Wang J.R."/>
            <person name="Miller D.E."/>
            <person name="Barmina O."/>
            <person name="Delaney E."/>
            <person name="Thompson A."/>
            <person name="Comeault A.A."/>
            <person name="Peede D."/>
            <person name="D'Agostino E.R."/>
            <person name="Pelaez J."/>
            <person name="Aguilar J.M."/>
            <person name="Haji D."/>
            <person name="Matsunaga T."/>
            <person name="Armstrong E.E."/>
            <person name="Zych M."/>
            <person name="Ogawa Y."/>
            <person name="Stamenkovic-Radak M."/>
            <person name="Jelic M."/>
            <person name="Veselinovic M.S."/>
            <person name="Tanaskovic M."/>
            <person name="Eric P."/>
            <person name="Gao J.J."/>
            <person name="Katoh T.K."/>
            <person name="Toda M.J."/>
            <person name="Watabe H."/>
            <person name="Watada M."/>
            <person name="Davis J.S."/>
            <person name="Moyle L.C."/>
            <person name="Manoli G."/>
            <person name="Bertolini E."/>
            <person name="Kostal V."/>
            <person name="Hawley R.S."/>
            <person name="Takahashi A."/>
            <person name="Jones C.D."/>
            <person name="Price D.K."/>
            <person name="Whiteman N."/>
            <person name="Kopp A."/>
            <person name="Matute D.R."/>
            <person name="Petrov D.A."/>
        </authorList>
    </citation>
    <scope>NUCLEOTIDE SEQUENCE [LARGE SCALE GENOMIC DNA]</scope>
</reference>
<proteinExistence type="inferred from homology"/>
<keyword evidence="3" id="KW-0732">Signal</keyword>
<name>A0A6P4EXY6_DRORH</name>
<dbReference type="PROSITE" id="PS00134">
    <property type="entry name" value="TRYPSIN_HIS"/>
    <property type="match status" value="1"/>
</dbReference>
<evidence type="ECO:0000256" key="12">
    <source>
        <dbReference type="RuleBase" id="RU366078"/>
    </source>
</evidence>
<keyword evidence="4 11" id="KW-0378">Hydrolase</keyword>
<dbReference type="Proteomes" id="UP001652680">
    <property type="component" value="Unassembled WGS sequence"/>
</dbReference>
<dbReference type="InterPro" id="IPR009003">
    <property type="entry name" value="Peptidase_S1_PA"/>
</dbReference>
<evidence type="ECO:0000256" key="8">
    <source>
        <dbReference type="ARBA" id="ARBA00023157"/>
    </source>
</evidence>
<comment type="domain">
    <text evidence="12">The clip domain consists of 35-55 residues which are 'knitted' together usually by 3 conserved disulfide bonds forming a clip-like compact structure.</text>
</comment>
<evidence type="ECO:0000256" key="6">
    <source>
        <dbReference type="ARBA" id="ARBA00022837"/>
    </source>
</evidence>
<evidence type="ECO:0000256" key="5">
    <source>
        <dbReference type="ARBA" id="ARBA00022825"/>
    </source>
</evidence>
<keyword evidence="7" id="KW-0865">Zymogen</keyword>
<evidence type="ECO:0000256" key="4">
    <source>
        <dbReference type="ARBA" id="ARBA00022801"/>
    </source>
</evidence>
<evidence type="ECO:0000256" key="3">
    <source>
        <dbReference type="ARBA" id="ARBA00022729"/>
    </source>
</evidence>
<dbReference type="InterPro" id="IPR051487">
    <property type="entry name" value="Ser/Thr_Proteases_Immune/Dev"/>
</dbReference>
<dbReference type="InterPro" id="IPR038565">
    <property type="entry name" value="CLIP_sf"/>
</dbReference>
<dbReference type="GO" id="GO:0006508">
    <property type="term" value="P:proteolysis"/>
    <property type="evidence" value="ECO:0007669"/>
    <property type="project" value="UniProtKB-KW"/>
</dbReference>
<sequence>MSNRREASALFMRKQCGIDHTRTLIGQRVYICCPIPVCLTDEKCVRLDKCPHLRDILNSENVTPAKKEIMRRQCGIDASQRFLEHRMYICCPKMGTFLPKDEKCGQGTEEAGLSELPWLAMLFYQNTTTWDPILDFNCEGSLINNRYVLTAAHCVVPGKEISMDLVLRKVRLGEQSNPDWVGLNAGKKRFAFGPSDFEVEDVIVHQNYTKSYVNDIALLRLEIPVRYTNQIAPICVPRAHTALKKSALRIAAWKMTNNGKPSQILLQSTIRENKQRCSKKFKYFDRPSQICAGVHGETDTCLGDSGGPLMGNITLSIYVVGISSYAAQPCGQKGVPGVYTKTGVYYKWIVKSLKP</sequence>
<dbReference type="GO" id="GO:0046872">
    <property type="term" value="F:metal ion binding"/>
    <property type="evidence" value="ECO:0007669"/>
    <property type="project" value="UniProtKB-KW"/>
</dbReference>
<gene>
    <name evidence="16" type="primary">LOC108043653</name>
    <name evidence="14" type="synonym">108043653</name>
</gene>
<evidence type="ECO:0000256" key="11">
    <source>
        <dbReference type="RuleBase" id="RU363034"/>
    </source>
</evidence>
<dbReference type="SUPFAM" id="SSF50494">
    <property type="entry name" value="Trypsin-like serine proteases"/>
    <property type="match status" value="1"/>
</dbReference>
<dbReference type="PANTHER" id="PTHR24256">
    <property type="entry name" value="TRYPTASE-RELATED"/>
    <property type="match status" value="1"/>
</dbReference>
<feature type="domain" description="Peptidase S1" evidence="13">
    <location>
        <begin position="107"/>
        <end position="354"/>
    </location>
</feature>
<evidence type="ECO:0000256" key="10">
    <source>
        <dbReference type="ARBA" id="ARBA00024195"/>
    </source>
</evidence>
<keyword evidence="8" id="KW-1015">Disulfide bond</keyword>
<dbReference type="InterPro" id="IPR022700">
    <property type="entry name" value="CLIP"/>
</dbReference>
<comment type="similarity">
    <text evidence="10 12">Belongs to the peptidase S1 family. CLIP subfamily.</text>
</comment>
<reference evidence="16" key="2">
    <citation type="submission" date="2025-04" db="UniProtKB">
        <authorList>
            <consortium name="RefSeq"/>
        </authorList>
    </citation>
    <scope>IDENTIFICATION</scope>
</reference>
<organism evidence="16">
    <name type="scientific">Drosophila rhopaloa</name>
    <name type="common">Fruit fly</name>
    <dbReference type="NCBI Taxonomy" id="1041015"/>
    <lineage>
        <taxon>Eukaryota</taxon>
        <taxon>Metazoa</taxon>
        <taxon>Ecdysozoa</taxon>
        <taxon>Arthropoda</taxon>
        <taxon>Hexapoda</taxon>
        <taxon>Insecta</taxon>
        <taxon>Pterygota</taxon>
        <taxon>Neoptera</taxon>
        <taxon>Endopterygota</taxon>
        <taxon>Diptera</taxon>
        <taxon>Brachycera</taxon>
        <taxon>Muscomorpha</taxon>
        <taxon>Ephydroidea</taxon>
        <taxon>Drosophilidae</taxon>
        <taxon>Drosophila</taxon>
        <taxon>Sophophora</taxon>
    </lineage>
</organism>
<keyword evidence="6" id="KW-0106">Calcium</keyword>
<dbReference type="InterPro" id="IPR043504">
    <property type="entry name" value="Peptidase_S1_PA_chymotrypsin"/>
</dbReference>
<dbReference type="RefSeq" id="XP_016977936.1">
    <property type="nucleotide sequence ID" value="XM_017122447.1"/>
</dbReference>
<dbReference type="PROSITE" id="PS50240">
    <property type="entry name" value="TRYPSIN_DOM"/>
    <property type="match status" value="1"/>
</dbReference>
<dbReference type="InterPro" id="IPR018114">
    <property type="entry name" value="TRYPSIN_HIS"/>
</dbReference>
<dbReference type="CDD" id="cd00190">
    <property type="entry name" value="Tryp_SPc"/>
    <property type="match status" value="1"/>
</dbReference>
<evidence type="ECO:0000256" key="2">
    <source>
        <dbReference type="ARBA" id="ARBA00022723"/>
    </source>
</evidence>
<evidence type="ECO:0000256" key="9">
    <source>
        <dbReference type="ARBA" id="ARBA00023180"/>
    </source>
</evidence>
<dbReference type="Gene3D" id="2.40.10.10">
    <property type="entry name" value="Trypsin-like serine proteases"/>
    <property type="match status" value="2"/>
</dbReference>
<protein>
    <recommendedName>
        <fullName evidence="12">CLIP domain-containing serine protease</fullName>
        <ecNumber evidence="11">3.4.21.-</ecNumber>
    </recommendedName>
</protein>
<dbReference type="OrthoDB" id="7834704at2759"/>
<accession>A0A6P4EXY6</accession>
<evidence type="ECO:0000259" key="13">
    <source>
        <dbReference type="PROSITE" id="PS50240"/>
    </source>
</evidence>
<dbReference type="Pfam" id="PF12032">
    <property type="entry name" value="CLIP"/>
    <property type="match status" value="1"/>
</dbReference>
<evidence type="ECO:0000256" key="7">
    <source>
        <dbReference type="ARBA" id="ARBA00023145"/>
    </source>
</evidence>
<dbReference type="SMART" id="SM00020">
    <property type="entry name" value="Tryp_SPc"/>
    <property type="match status" value="1"/>
</dbReference>
<keyword evidence="5 11" id="KW-0720">Serine protease</keyword>
<evidence type="ECO:0000313" key="15">
    <source>
        <dbReference type="Proteomes" id="UP001652680"/>
    </source>
</evidence>
<comment type="subcellular location">
    <subcellularLocation>
        <location evidence="12">Secreted</location>
    </subcellularLocation>
</comment>
<dbReference type="Pfam" id="PF00089">
    <property type="entry name" value="Trypsin"/>
    <property type="match status" value="1"/>
</dbReference>
<evidence type="ECO:0000313" key="14">
    <source>
        <dbReference type="EnsemblMetazoa" id="XP_016977936.1"/>
    </source>
</evidence>
<dbReference type="Gene3D" id="3.30.1640.30">
    <property type="match status" value="1"/>
</dbReference>
<dbReference type="EnsemblMetazoa" id="XM_017122447.1">
    <property type="protein sequence ID" value="XP_016977936.1"/>
    <property type="gene ID" value="LOC108043653"/>
</dbReference>
<reference evidence="14" key="3">
    <citation type="submission" date="2025-05" db="UniProtKB">
        <authorList>
            <consortium name="EnsemblMetazoa"/>
        </authorList>
    </citation>
    <scope>IDENTIFICATION</scope>
</reference>
<dbReference type="InterPro" id="IPR033116">
    <property type="entry name" value="TRYPSIN_SER"/>
</dbReference>
<dbReference type="GeneID" id="108043653"/>
<dbReference type="GO" id="GO:0005576">
    <property type="term" value="C:extracellular region"/>
    <property type="evidence" value="ECO:0007669"/>
    <property type="project" value="UniProtKB-SubCell"/>
</dbReference>
<keyword evidence="1 11" id="KW-0645">Protease</keyword>
<dbReference type="AlphaFoldDB" id="A0A6P4EXY6"/>
<dbReference type="InterPro" id="IPR001314">
    <property type="entry name" value="Peptidase_S1A"/>
</dbReference>
<dbReference type="PRINTS" id="PR00722">
    <property type="entry name" value="CHYMOTRYPSIN"/>
</dbReference>
<dbReference type="EC" id="3.4.21.-" evidence="11"/>
<keyword evidence="2" id="KW-0479">Metal-binding</keyword>
<evidence type="ECO:0000256" key="1">
    <source>
        <dbReference type="ARBA" id="ARBA00022670"/>
    </source>
</evidence>
<keyword evidence="9" id="KW-0325">Glycoprotein</keyword>